<name>A0AA96LFX0_9BACL</name>
<comment type="similarity">
    <text evidence="2">Belongs to the autoinducer-2 exporter (AI-2E) (TC 2.A.86) family.</text>
</comment>
<keyword evidence="5 8" id="KW-0812">Transmembrane</keyword>
<sequence length="362" mass="40692">MVTDRFLRICLRIIAVMLIVYLLHLIAFVFHPIGVIIGLVIAPFVISGFFYYLLRPVIRYMDNRNMNRTVSVLLIYFAIAVVLAILSMVVWPTLRQQVLDFVANGPELIKGIKSQLSQWGKDSFMSELFPDSGGLTGRISAYLSRAVSWVTDYSNRLFSFVTGFFIIIGTCPLILYYMLKEGEKLTEKILLVLPVRFRGEAGDMMEEIDTALSGYIAGRMLSTLFLAIITFVGFLLVGLPYSLLLAILASVFTFIPYVGVVIGAIPPLIVAWIDSPHMVLWVLLVLLIAQQIQDHLLAPLIFGKKLEIHPLTTIFLLLVAGDFGGIIGMFLAIPLYMVAKIVTIRIYRLFFAEKVQEIQEET</sequence>
<organism evidence="9 10">
    <name type="scientific">Paenibacillus aurantius</name>
    <dbReference type="NCBI Taxonomy" id="2918900"/>
    <lineage>
        <taxon>Bacteria</taxon>
        <taxon>Bacillati</taxon>
        <taxon>Bacillota</taxon>
        <taxon>Bacilli</taxon>
        <taxon>Bacillales</taxon>
        <taxon>Paenibacillaceae</taxon>
        <taxon>Paenibacillus</taxon>
    </lineage>
</organism>
<evidence type="ECO:0000313" key="9">
    <source>
        <dbReference type="EMBL" id="WNQ13314.1"/>
    </source>
</evidence>
<dbReference type="PANTHER" id="PTHR21716:SF53">
    <property type="entry name" value="PERMEASE PERM-RELATED"/>
    <property type="match status" value="1"/>
</dbReference>
<dbReference type="GO" id="GO:0005886">
    <property type="term" value="C:plasma membrane"/>
    <property type="evidence" value="ECO:0007669"/>
    <property type="project" value="UniProtKB-SubCell"/>
</dbReference>
<evidence type="ECO:0000256" key="6">
    <source>
        <dbReference type="ARBA" id="ARBA00022989"/>
    </source>
</evidence>
<keyword evidence="3" id="KW-0813">Transport</keyword>
<evidence type="ECO:0000256" key="8">
    <source>
        <dbReference type="SAM" id="Phobius"/>
    </source>
</evidence>
<dbReference type="KEGG" id="paun:MJA45_09905"/>
<proteinExistence type="inferred from homology"/>
<feature type="transmembrane region" description="Helical" evidence="8">
    <location>
        <begin position="280"/>
        <end position="302"/>
    </location>
</feature>
<dbReference type="RefSeq" id="WP_315607094.1">
    <property type="nucleotide sequence ID" value="NZ_CP130318.1"/>
</dbReference>
<keyword evidence="4" id="KW-1003">Cell membrane</keyword>
<dbReference type="EMBL" id="CP130318">
    <property type="protein sequence ID" value="WNQ13314.1"/>
    <property type="molecule type" value="Genomic_DNA"/>
</dbReference>
<protein>
    <submittedName>
        <fullName evidence="9">AI-2E family transporter</fullName>
    </submittedName>
</protein>
<dbReference type="AlphaFoldDB" id="A0AA96LFX0"/>
<dbReference type="Pfam" id="PF01594">
    <property type="entry name" value="AI-2E_transport"/>
    <property type="match status" value="1"/>
</dbReference>
<feature type="transmembrane region" description="Helical" evidence="8">
    <location>
        <begin position="157"/>
        <end position="179"/>
    </location>
</feature>
<dbReference type="Proteomes" id="UP001305702">
    <property type="component" value="Chromosome"/>
</dbReference>
<comment type="subcellular location">
    <subcellularLocation>
        <location evidence="1">Cell membrane</location>
        <topology evidence="1">Multi-pass membrane protein</topology>
    </subcellularLocation>
</comment>
<feature type="transmembrane region" description="Helical" evidence="8">
    <location>
        <begin position="224"/>
        <end position="248"/>
    </location>
</feature>
<keyword evidence="6 8" id="KW-1133">Transmembrane helix</keyword>
<gene>
    <name evidence="9" type="ORF">MJA45_09905</name>
</gene>
<evidence type="ECO:0000256" key="4">
    <source>
        <dbReference type="ARBA" id="ARBA00022475"/>
    </source>
</evidence>
<evidence type="ECO:0000256" key="1">
    <source>
        <dbReference type="ARBA" id="ARBA00004651"/>
    </source>
</evidence>
<dbReference type="InterPro" id="IPR002549">
    <property type="entry name" value="AI-2E-like"/>
</dbReference>
<evidence type="ECO:0000256" key="7">
    <source>
        <dbReference type="ARBA" id="ARBA00023136"/>
    </source>
</evidence>
<feature type="transmembrane region" description="Helical" evidence="8">
    <location>
        <begin position="314"/>
        <end position="339"/>
    </location>
</feature>
<reference evidence="9 10" key="1">
    <citation type="submission" date="2022-02" db="EMBL/GenBank/DDBJ databases">
        <title>Paenibacillus sp. MBLB1776 Whole Genome Shotgun Sequencing.</title>
        <authorList>
            <person name="Hwang C.Y."/>
            <person name="Cho E.-S."/>
            <person name="Seo M.-J."/>
        </authorList>
    </citation>
    <scope>NUCLEOTIDE SEQUENCE [LARGE SCALE GENOMIC DNA]</scope>
    <source>
        <strain evidence="9 10">MBLB1776</strain>
    </source>
</reference>
<feature type="transmembrane region" description="Helical" evidence="8">
    <location>
        <begin position="254"/>
        <end position="273"/>
    </location>
</feature>
<evidence type="ECO:0000256" key="2">
    <source>
        <dbReference type="ARBA" id="ARBA00009773"/>
    </source>
</evidence>
<dbReference type="GO" id="GO:0055085">
    <property type="term" value="P:transmembrane transport"/>
    <property type="evidence" value="ECO:0007669"/>
    <property type="project" value="TreeGrafter"/>
</dbReference>
<feature type="transmembrane region" description="Helical" evidence="8">
    <location>
        <begin position="9"/>
        <end position="30"/>
    </location>
</feature>
<feature type="transmembrane region" description="Helical" evidence="8">
    <location>
        <begin position="36"/>
        <end position="54"/>
    </location>
</feature>
<dbReference type="PANTHER" id="PTHR21716">
    <property type="entry name" value="TRANSMEMBRANE PROTEIN"/>
    <property type="match status" value="1"/>
</dbReference>
<feature type="transmembrane region" description="Helical" evidence="8">
    <location>
        <begin position="74"/>
        <end position="94"/>
    </location>
</feature>
<evidence type="ECO:0000256" key="3">
    <source>
        <dbReference type="ARBA" id="ARBA00022448"/>
    </source>
</evidence>
<accession>A0AA96LFX0</accession>
<keyword evidence="7 8" id="KW-0472">Membrane</keyword>
<keyword evidence="10" id="KW-1185">Reference proteome</keyword>
<evidence type="ECO:0000256" key="5">
    <source>
        <dbReference type="ARBA" id="ARBA00022692"/>
    </source>
</evidence>
<evidence type="ECO:0000313" key="10">
    <source>
        <dbReference type="Proteomes" id="UP001305702"/>
    </source>
</evidence>